<dbReference type="Proteomes" id="UP000614424">
    <property type="component" value="Unassembled WGS sequence"/>
</dbReference>
<evidence type="ECO:0000256" key="3">
    <source>
        <dbReference type="ARBA" id="ARBA00005119"/>
    </source>
</evidence>
<evidence type="ECO:0000256" key="5">
    <source>
        <dbReference type="ARBA" id="ARBA00010185"/>
    </source>
</evidence>
<feature type="transmembrane region" description="Helical" evidence="24">
    <location>
        <begin position="74"/>
        <end position="96"/>
    </location>
</feature>
<dbReference type="GO" id="GO:0016024">
    <property type="term" value="P:CDP-diacylglycerol biosynthetic process"/>
    <property type="evidence" value="ECO:0007669"/>
    <property type="project" value="TreeGrafter"/>
</dbReference>
<evidence type="ECO:0000256" key="16">
    <source>
        <dbReference type="ARBA" id="ARBA00023209"/>
    </source>
</evidence>
<evidence type="ECO:0000256" key="19">
    <source>
        <dbReference type="ARBA" id="ARBA00031825"/>
    </source>
</evidence>
<dbReference type="GO" id="GO:0004605">
    <property type="term" value="F:phosphatidate cytidylyltransferase activity"/>
    <property type="evidence" value="ECO:0007669"/>
    <property type="project" value="UniProtKB-EC"/>
</dbReference>
<evidence type="ECO:0000256" key="8">
    <source>
        <dbReference type="ARBA" id="ARBA00022475"/>
    </source>
</evidence>
<keyword evidence="15 24" id="KW-0472">Membrane</keyword>
<dbReference type="PANTHER" id="PTHR46382">
    <property type="entry name" value="PHOSPHATIDATE CYTIDYLYLTRANSFERASE"/>
    <property type="match status" value="1"/>
</dbReference>
<protein>
    <recommendedName>
        <fullName evidence="7">Phosphatidate cytidylyltransferase</fullName>
        <ecNumber evidence="6">2.7.7.41</ecNumber>
    </recommendedName>
    <alternativeName>
        <fullName evidence="20">CDP-DAG synthase</fullName>
    </alternativeName>
    <alternativeName>
        <fullName evidence="22">CDP-DG synthase</fullName>
    </alternativeName>
    <alternativeName>
        <fullName evidence="18">CDP-diacylglycerol synthase</fullName>
    </alternativeName>
    <alternativeName>
        <fullName evidence="21">CDP-diglyceride pyrophosphorylase</fullName>
    </alternativeName>
    <alternativeName>
        <fullName evidence="23">CDP-diglyceride synthase</fullName>
    </alternativeName>
    <alternativeName>
        <fullName evidence="19">CTP:phosphatidate cytidylyltransferase</fullName>
    </alternativeName>
</protein>
<keyword evidence="16" id="KW-0594">Phospholipid biosynthesis</keyword>
<reference evidence="25 26" key="1">
    <citation type="submission" date="2020-08" db="EMBL/GenBank/DDBJ databases">
        <title>Bridging the membrane lipid divide: bacteria of the FCB group superphylum have the potential to synthesize archaeal ether lipids.</title>
        <authorList>
            <person name="Villanueva L."/>
            <person name="Von Meijenfeldt F.A.B."/>
            <person name="Westbye A.B."/>
            <person name="Yadav S."/>
            <person name="Hopmans E.C."/>
            <person name="Dutilh B.E."/>
            <person name="Sinninghe Damste J.S."/>
        </authorList>
    </citation>
    <scope>NUCLEOTIDE SEQUENCE [LARGE SCALE GENOMIC DNA]</scope>
    <source>
        <strain evidence="25">NIOZ-UU47</strain>
    </source>
</reference>
<keyword evidence="8" id="KW-1003">Cell membrane</keyword>
<evidence type="ECO:0000256" key="12">
    <source>
        <dbReference type="ARBA" id="ARBA00022695"/>
    </source>
</evidence>
<dbReference type="PANTHER" id="PTHR46382:SF1">
    <property type="entry name" value="PHOSPHATIDATE CYTIDYLYLTRANSFERASE"/>
    <property type="match status" value="1"/>
</dbReference>
<comment type="similarity">
    <text evidence="5">Belongs to the CDS family.</text>
</comment>
<evidence type="ECO:0000256" key="21">
    <source>
        <dbReference type="ARBA" id="ARBA00032396"/>
    </source>
</evidence>
<evidence type="ECO:0000256" key="15">
    <source>
        <dbReference type="ARBA" id="ARBA00023136"/>
    </source>
</evidence>
<feature type="transmembrane region" description="Helical" evidence="24">
    <location>
        <begin position="199"/>
        <end position="217"/>
    </location>
</feature>
<evidence type="ECO:0000256" key="17">
    <source>
        <dbReference type="ARBA" id="ARBA00023264"/>
    </source>
</evidence>
<feature type="transmembrane region" description="Helical" evidence="24">
    <location>
        <begin position="52"/>
        <end position="68"/>
    </location>
</feature>
<comment type="subcellular location">
    <subcellularLocation>
        <location evidence="2">Cell membrane</location>
        <topology evidence="2">Multi-pass membrane protein</topology>
    </subcellularLocation>
</comment>
<keyword evidence="9" id="KW-0444">Lipid biosynthesis</keyword>
<comment type="pathway">
    <text evidence="4">Lipid metabolism.</text>
</comment>
<evidence type="ECO:0000256" key="9">
    <source>
        <dbReference type="ARBA" id="ARBA00022516"/>
    </source>
</evidence>
<organism evidence="25 26">
    <name type="scientific">Candidatus Desulfobia pelagia</name>
    <dbReference type="NCBI Taxonomy" id="2841692"/>
    <lineage>
        <taxon>Bacteria</taxon>
        <taxon>Pseudomonadati</taxon>
        <taxon>Thermodesulfobacteriota</taxon>
        <taxon>Desulfobulbia</taxon>
        <taxon>Desulfobulbales</taxon>
        <taxon>Desulfobulbaceae</taxon>
        <taxon>Candidatus Desulfobia</taxon>
    </lineage>
</organism>
<evidence type="ECO:0000256" key="1">
    <source>
        <dbReference type="ARBA" id="ARBA00001698"/>
    </source>
</evidence>
<evidence type="ECO:0000256" key="24">
    <source>
        <dbReference type="SAM" id="Phobius"/>
    </source>
</evidence>
<evidence type="ECO:0000256" key="22">
    <source>
        <dbReference type="ARBA" id="ARBA00032743"/>
    </source>
</evidence>
<keyword evidence="14" id="KW-0443">Lipid metabolism</keyword>
<evidence type="ECO:0000256" key="2">
    <source>
        <dbReference type="ARBA" id="ARBA00004651"/>
    </source>
</evidence>
<proteinExistence type="inferred from homology"/>
<keyword evidence="11 24" id="KW-0812">Transmembrane</keyword>
<comment type="catalytic activity">
    <reaction evidence="1">
        <text>a 1,2-diacyl-sn-glycero-3-phosphate + CTP + H(+) = a CDP-1,2-diacyl-sn-glycerol + diphosphate</text>
        <dbReference type="Rhea" id="RHEA:16229"/>
        <dbReference type="ChEBI" id="CHEBI:15378"/>
        <dbReference type="ChEBI" id="CHEBI:33019"/>
        <dbReference type="ChEBI" id="CHEBI:37563"/>
        <dbReference type="ChEBI" id="CHEBI:58332"/>
        <dbReference type="ChEBI" id="CHEBI:58608"/>
        <dbReference type="EC" id="2.7.7.41"/>
    </reaction>
</comment>
<evidence type="ECO:0000256" key="18">
    <source>
        <dbReference type="ARBA" id="ARBA00029893"/>
    </source>
</evidence>
<sequence>MKRIITGLLVVACWLFLLYINSFFLFWLVILIVGGIGLVEFFSIAGSNSEKSIRPLLIGISLLPLLFSFSQQPLPTYCGFFVAFALTALLIIFSFAKLEKPFETFIKTIFAIAYVSFASAHLNLIMALENGAYWILILTTITAASDSGAYFVGKNIGKHKLCPKLSPGKTIEGFLGGLFFGTLGACAAALIVFDEINMMLLALAAIAISALGVLGDLTESMLKRSMHVKDSGSILPGHGGILDRADSLLMTAPLFYYLLYFNILH</sequence>
<evidence type="ECO:0000256" key="11">
    <source>
        <dbReference type="ARBA" id="ARBA00022692"/>
    </source>
</evidence>
<evidence type="ECO:0000313" key="26">
    <source>
        <dbReference type="Proteomes" id="UP000614424"/>
    </source>
</evidence>
<evidence type="ECO:0000256" key="14">
    <source>
        <dbReference type="ARBA" id="ARBA00023098"/>
    </source>
</evidence>
<dbReference type="GO" id="GO:0005886">
    <property type="term" value="C:plasma membrane"/>
    <property type="evidence" value="ECO:0007669"/>
    <property type="project" value="UniProtKB-SubCell"/>
</dbReference>
<evidence type="ECO:0000256" key="7">
    <source>
        <dbReference type="ARBA" id="ARBA00019373"/>
    </source>
</evidence>
<dbReference type="EMBL" id="JACNJZ010000091">
    <property type="protein sequence ID" value="MBC8317505.1"/>
    <property type="molecule type" value="Genomic_DNA"/>
</dbReference>
<evidence type="ECO:0000256" key="4">
    <source>
        <dbReference type="ARBA" id="ARBA00005189"/>
    </source>
</evidence>
<keyword evidence="10" id="KW-0808">Transferase</keyword>
<keyword evidence="12 25" id="KW-0548">Nucleotidyltransferase</keyword>
<feature type="transmembrane region" description="Helical" evidence="24">
    <location>
        <begin position="108"/>
        <end position="126"/>
    </location>
</feature>
<dbReference type="EC" id="2.7.7.41" evidence="6"/>
<evidence type="ECO:0000256" key="13">
    <source>
        <dbReference type="ARBA" id="ARBA00022989"/>
    </source>
</evidence>
<evidence type="ECO:0000256" key="10">
    <source>
        <dbReference type="ARBA" id="ARBA00022679"/>
    </source>
</evidence>
<evidence type="ECO:0000313" key="25">
    <source>
        <dbReference type="EMBL" id="MBC8317505.1"/>
    </source>
</evidence>
<evidence type="ECO:0000256" key="23">
    <source>
        <dbReference type="ARBA" id="ARBA00033406"/>
    </source>
</evidence>
<feature type="transmembrane region" description="Helical" evidence="24">
    <location>
        <begin position="5"/>
        <end position="20"/>
    </location>
</feature>
<feature type="transmembrane region" description="Helical" evidence="24">
    <location>
        <begin position="173"/>
        <end position="193"/>
    </location>
</feature>
<keyword evidence="13 24" id="KW-1133">Transmembrane helix</keyword>
<accession>A0A8J6NCJ6</accession>
<evidence type="ECO:0000256" key="20">
    <source>
        <dbReference type="ARBA" id="ARBA00032253"/>
    </source>
</evidence>
<comment type="pathway">
    <text evidence="3">Phospholipid metabolism; CDP-diacylglycerol biosynthesis; CDP-diacylglycerol from sn-glycerol 3-phosphate: step 3/3.</text>
</comment>
<dbReference type="AlphaFoldDB" id="A0A8J6NCJ6"/>
<feature type="transmembrane region" description="Helical" evidence="24">
    <location>
        <begin position="132"/>
        <end position="152"/>
    </location>
</feature>
<gene>
    <name evidence="25" type="ORF">H8E41_06330</name>
</gene>
<name>A0A8J6NCJ6_9BACT</name>
<evidence type="ECO:0000256" key="6">
    <source>
        <dbReference type="ARBA" id="ARBA00012487"/>
    </source>
</evidence>
<dbReference type="Pfam" id="PF01148">
    <property type="entry name" value="CTP_transf_1"/>
    <property type="match status" value="1"/>
</dbReference>
<keyword evidence="17" id="KW-1208">Phospholipid metabolism</keyword>
<comment type="caution">
    <text evidence="25">The sequence shown here is derived from an EMBL/GenBank/DDBJ whole genome shotgun (WGS) entry which is preliminary data.</text>
</comment>